<evidence type="ECO:0000313" key="13">
    <source>
        <dbReference type="EMBL" id="KAA8913060.1"/>
    </source>
</evidence>
<dbReference type="Proteomes" id="UP000761534">
    <property type="component" value="Unassembled WGS sequence"/>
</dbReference>
<evidence type="ECO:0000256" key="10">
    <source>
        <dbReference type="PROSITE-ProRule" id="PRU10141"/>
    </source>
</evidence>
<comment type="similarity">
    <text evidence="7">Belongs to the protein kinase superfamily. STE Ser/Thr protein kinase family. MAP kinase kinase subfamily.</text>
</comment>
<evidence type="ECO:0000256" key="8">
    <source>
        <dbReference type="ARBA" id="ARBA00038999"/>
    </source>
</evidence>
<feature type="region of interest" description="Disordered" evidence="11">
    <location>
        <begin position="1"/>
        <end position="23"/>
    </location>
</feature>
<accession>A0A642V463</accession>
<keyword evidence="4 10" id="KW-0547">Nucleotide-binding</keyword>
<keyword evidence="14" id="KW-1185">Reference proteome</keyword>
<feature type="binding site" evidence="10">
    <location>
        <position position="307"/>
    </location>
    <ligand>
        <name>ATP</name>
        <dbReference type="ChEBI" id="CHEBI:30616"/>
    </ligand>
</feature>
<feature type="compositionally biased region" description="Low complexity" evidence="11">
    <location>
        <begin position="60"/>
        <end position="78"/>
    </location>
</feature>
<keyword evidence="6 10" id="KW-0067">ATP-binding</keyword>
<dbReference type="VEuPathDB" id="FungiDB:TRICI_003297"/>
<dbReference type="GO" id="GO:0004708">
    <property type="term" value="F:MAP kinase kinase activity"/>
    <property type="evidence" value="ECO:0007669"/>
    <property type="project" value="UniProtKB-EC"/>
</dbReference>
<keyword evidence="1" id="KW-0723">Serine/threonine-protein kinase</keyword>
<dbReference type="GO" id="GO:0038066">
    <property type="term" value="P:p38MAPK cascade"/>
    <property type="evidence" value="ECO:0007669"/>
    <property type="project" value="UniProtKB-ARBA"/>
</dbReference>
<evidence type="ECO:0000256" key="9">
    <source>
        <dbReference type="ARBA" id="ARBA00049014"/>
    </source>
</evidence>
<reference evidence="13" key="1">
    <citation type="journal article" date="2019" name="G3 (Bethesda)">
        <title>Genome Assemblies of Two Rare Opportunistic Yeast Pathogens: Diutina rugosa (syn. Candida rugosa) and Trichomonascus ciferrii (syn. Candida ciferrii).</title>
        <authorList>
            <person name="Mixao V."/>
            <person name="Saus E."/>
            <person name="Hansen A.P."/>
            <person name="Lass-Florl C."/>
            <person name="Gabaldon T."/>
        </authorList>
    </citation>
    <scope>NUCLEOTIDE SEQUENCE</scope>
    <source>
        <strain evidence="13">CBS 4856</strain>
    </source>
</reference>
<evidence type="ECO:0000259" key="12">
    <source>
        <dbReference type="PROSITE" id="PS50011"/>
    </source>
</evidence>
<feature type="region of interest" description="Disordered" evidence="11">
    <location>
        <begin position="103"/>
        <end position="231"/>
    </location>
</feature>
<feature type="region of interest" description="Disordered" evidence="11">
    <location>
        <begin position="41"/>
        <end position="90"/>
    </location>
</feature>
<keyword evidence="2" id="KW-0597">Phosphoprotein</keyword>
<keyword evidence="5" id="KW-0418">Kinase</keyword>
<dbReference type="EMBL" id="SWFS01000240">
    <property type="protein sequence ID" value="KAA8913060.1"/>
    <property type="molecule type" value="Genomic_DNA"/>
</dbReference>
<gene>
    <name evidence="13" type="ORF">TRICI_003297</name>
</gene>
<name>A0A642V463_9ASCO</name>
<dbReference type="InterPro" id="IPR008271">
    <property type="entry name" value="Ser/Thr_kinase_AS"/>
</dbReference>
<evidence type="ECO:0000256" key="1">
    <source>
        <dbReference type="ARBA" id="ARBA00022527"/>
    </source>
</evidence>
<sequence length="582" mass="62637">MKLLSSEDGASDRWVGGRKSNHHHDIHPRLVLYHRYNMVASSSNDGSGSRDDKPLNEQMQSLGLNDSSNSNGSSQTNDQRCPPVPVAPTSLPANVQARIQAFQSSRRNRSNSASTPPVASATPPLPSYSQPGSPNNQNNPLAIAEESSGSQSSTPGFGGALSFAPAAPAAQLRAKQPSLSQRRGTPKLNTEGLNLPGSAAPPSSAPATNNSASSRNPVKGGGNQQLNQLPQGTNVLSNYKKYIDVKTGSLTFAGKASLHSQGIDFSSGSSFRVSLDEFEPLGELGRGNYGTVTKVYHRKYDVVMAMKEIRLELDEAKFTQIIMELEILHKCASPYIVDFYGAFFAEGAVYVCMEYMDGGSLDKIYAGGVEEQYLAKITEAVVHGLKQLKDEHNIIHRDVKPTNILVSTTGKIKLCDFGVSGNLVASMAKTNIGCQSYMAPERIRSTAPAAADAMTYTVHSDIWSLGLSILETAKGSYPYPPETYGNIFSQLSAIVDGDPPSLPEGKFSSEARDFVDQCLNKVPRLRPSYSKLLAHPWLQKYRDVDVDMGKFVKEALERKNSGTGGGDAARPALHNGRAPNEA</sequence>
<feature type="compositionally biased region" description="Low complexity" evidence="11">
    <location>
        <begin position="196"/>
        <end position="217"/>
    </location>
</feature>
<feature type="compositionally biased region" description="Low complexity" evidence="11">
    <location>
        <begin position="110"/>
        <end position="140"/>
    </location>
</feature>
<dbReference type="SUPFAM" id="SSF56112">
    <property type="entry name" value="Protein kinase-like (PK-like)"/>
    <property type="match status" value="1"/>
</dbReference>
<evidence type="ECO:0000313" key="14">
    <source>
        <dbReference type="Proteomes" id="UP000761534"/>
    </source>
</evidence>
<dbReference type="EC" id="2.7.12.2" evidence="8"/>
<dbReference type="FunFam" id="1.10.510.10:FF:000433">
    <property type="entry name" value="MAP kinase kinase PBS2"/>
    <property type="match status" value="1"/>
</dbReference>
<dbReference type="PROSITE" id="PS50011">
    <property type="entry name" value="PROTEIN_KINASE_DOM"/>
    <property type="match status" value="1"/>
</dbReference>
<feature type="compositionally biased region" description="Low complexity" evidence="11">
    <location>
        <begin position="160"/>
        <end position="170"/>
    </location>
</feature>
<dbReference type="Pfam" id="PF00069">
    <property type="entry name" value="Pkinase"/>
    <property type="match status" value="1"/>
</dbReference>
<dbReference type="GO" id="GO:0032991">
    <property type="term" value="C:protein-containing complex"/>
    <property type="evidence" value="ECO:0007669"/>
    <property type="project" value="UniProtKB-ARBA"/>
</dbReference>
<evidence type="ECO:0000256" key="2">
    <source>
        <dbReference type="ARBA" id="ARBA00022553"/>
    </source>
</evidence>
<dbReference type="GO" id="GO:0005524">
    <property type="term" value="F:ATP binding"/>
    <property type="evidence" value="ECO:0007669"/>
    <property type="project" value="UniProtKB-UniRule"/>
</dbReference>
<feature type="domain" description="Protein kinase" evidence="12">
    <location>
        <begin position="278"/>
        <end position="538"/>
    </location>
</feature>
<evidence type="ECO:0000256" key="11">
    <source>
        <dbReference type="SAM" id="MobiDB-lite"/>
    </source>
</evidence>
<dbReference type="GO" id="GO:0004674">
    <property type="term" value="F:protein serine/threonine kinase activity"/>
    <property type="evidence" value="ECO:0007669"/>
    <property type="project" value="UniProtKB-KW"/>
</dbReference>
<dbReference type="PROSITE" id="PS00107">
    <property type="entry name" value="PROTEIN_KINASE_ATP"/>
    <property type="match status" value="1"/>
</dbReference>
<dbReference type="InterPro" id="IPR017441">
    <property type="entry name" value="Protein_kinase_ATP_BS"/>
</dbReference>
<dbReference type="Gene3D" id="3.30.200.20">
    <property type="entry name" value="Phosphorylase Kinase, domain 1"/>
    <property type="match status" value="1"/>
</dbReference>
<keyword evidence="3" id="KW-0808">Transferase</keyword>
<dbReference type="GO" id="GO:0071474">
    <property type="term" value="P:cellular hyperosmotic response"/>
    <property type="evidence" value="ECO:0007669"/>
    <property type="project" value="TreeGrafter"/>
</dbReference>
<dbReference type="InterPro" id="IPR000719">
    <property type="entry name" value="Prot_kinase_dom"/>
</dbReference>
<dbReference type="AlphaFoldDB" id="A0A642V463"/>
<dbReference type="GO" id="GO:0005737">
    <property type="term" value="C:cytoplasm"/>
    <property type="evidence" value="ECO:0007669"/>
    <property type="project" value="UniProtKB-ARBA"/>
</dbReference>
<dbReference type="InterPro" id="IPR011009">
    <property type="entry name" value="Kinase-like_dom_sf"/>
</dbReference>
<evidence type="ECO:0000256" key="6">
    <source>
        <dbReference type="ARBA" id="ARBA00022840"/>
    </source>
</evidence>
<comment type="catalytic activity">
    <reaction evidence="9">
        <text>L-seryl-[protein] + ATP = O-phospho-L-seryl-[protein] + ADP + H(+)</text>
        <dbReference type="Rhea" id="RHEA:17989"/>
        <dbReference type="Rhea" id="RHEA-COMP:9863"/>
        <dbReference type="Rhea" id="RHEA-COMP:11604"/>
        <dbReference type="ChEBI" id="CHEBI:15378"/>
        <dbReference type="ChEBI" id="CHEBI:29999"/>
        <dbReference type="ChEBI" id="CHEBI:30616"/>
        <dbReference type="ChEBI" id="CHEBI:83421"/>
        <dbReference type="ChEBI" id="CHEBI:456216"/>
        <dbReference type="EC" id="2.7.12.2"/>
    </reaction>
</comment>
<dbReference type="PANTHER" id="PTHR48013:SF25">
    <property type="entry name" value="MAP KINASE KINASE PBS2"/>
    <property type="match status" value="1"/>
</dbReference>
<dbReference type="PANTHER" id="PTHR48013">
    <property type="entry name" value="DUAL SPECIFICITY MITOGEN-ACTIVATED PROTEIN KINASE KINASE 5-RELATED"/>
    <property type="match status" value="1"/>
</dbReference>
<dbReference type="PROSITE" id="PS00108">
    <property type="entry name" value="PROTEIN_KINASE_ST"/>
    <property type="match status" value="1"/>
</dbReference>
<dbReference type="SMART" id="SM00220">
    <property type="entry name" value="S_TKc"/>
    <property type="match status" value="1"/>
</dbReference>
<proteinExistence type="inferred from homology"/>
<feature type="compositionally biased region" description="Polar residues" evidence="11">
    <location>
        <begin position="177"/>
        <end position="192"/>
    </location>
</feature>
<dbReference type="Gene3D" id="1.10.510.10">
    <property type="entry name" value="Transferase(Phosphotransferase) domain 1"/>
    <property type="match status" value="1"/>
</dbReference>
<evidence type="ECO:0000256" key="7">
    <source>
        <dbReference type="ARBA" id="ARBA00038035"/>
    </source>
</evidence>
<feature type="region of interest" description="Disordered" evidence="11">
    <location>
        <begin position="558"/>
        <end position="582"/>
    </location>
</feature>
<comment type="caution">
    <text evidence="13">The sequence shown here is derived from an EMBL/GenBank/DDBJ whole genome shotgun (WGS) entry which is preliminary data.</text>
</comment>
<dbReference type="FunFam" id="3.30.200.20:FF:000341">
    <property type="entry name" value="MAP kinase kinase PBS2"/>
    <property type="match status" value="1"/>
</dbReference>
<evidence type="ECO:0000256" key="3">
    <source>
        <dbReference type="ARBA" id="ARBA00022679"/>
    </source>
</evidence>
<evidence type="ECO:0000256" key="5">
    <source>
        <dbReference type="ARBA" id="ARBA00022777"/>
    </source>
</evidence>
<evidence type="ECO:0000256" key="4">
    <source>
        <dbReference type="ARBA" id="ARBA00022741"/>
    </source>
</evidence>
<organism evidence="13 14">
    <name type="scientific">Trichomonascus ciferrii</name>
    <dbReference type="NCBI Taxonomy" id="44093"/>
    <lineage>
        <taxon>Eukaryota</taxon>
        <taxon>Fungi</taxon>
        <taxon>Dikarya</taxon>
        <taxon>Ascomycota</taxon>
        <taxon>Saccharomycotina</taxon>
        <taxon>Dipodascomycetes</taxon>
        <taxon>Dipodascales</taxon>
        <taxon>Trichomonascaceae</taxon>
        <taxon>Trichomonascus</taxon>
        <taxon>Trichomonascus ciferrii complex</taxon>
    </lineage>
</organism>
<dbReference type="OrthoDB" id="10252354at2759"/>
<protein>
    <recommendedName>
        <fullName evidence="8">mitogen-activated protein kinase kinase</fullName>
        <ecNumber evidence="8">2.7.12.2</ecNumber>
    </recommendedName>
</protein>